<reference evidence="2 3" key="1">
    <citation type="submission" date="2017-04" db="EMBL/GenBank/DDBJ databases">
        <authorList>
            <person name="Afonso C.L."/>
            <person name="Miller P.J."/>
            <person name="Scott M.A."/>
            <person name="Spackman E."/>
            <person name="Goraichik I."/>
            <person name="Dimitrov K.M."/>
            <person name="Suarez D.L."/>
            <person name="Swayne D.E."/>
        </authorList>
    </citation>
    <scope>NUCLEOTIDE SEQUENCE [LARGE SCALE GENOMIC DNA]</scope>
    <source>
        <strain evidence="2 3">N3/975</strain>
    </source>
</reference>
<dbReference type="InterPro" id="IPR012675">
    <property type="entry name" value="Beta-grasp_dom_sf"/>
</dbReference>
<evidence type="ECO:0000313" key="2">
    <source>
        <dbReference type="EMBL" id="SMF82746.1"/>
    </source>
</evidence>
<proteinExistence type="predicted"/>
<protein>
    <submittedName>
        <fullName evidence="2">Ferredoxin, 2Fe-2S</fullName>
    </submittedName>
</protein>
<dbReference type="GO" id="GO:0051536">
    <property type="term" value="F:iron-sulfur cluster binding"/>
    <property type="evidence" value="ECO:0007669"/>
    <property type="project" value="InterPro"/>
</dbReference>
<dbReference type="RefSeq" id="WP_208919251.1">
    <property type="nucleotide sequence ID" value="NZ_LT840184.1"/>
</dbReference>
<dbReference type="InterPro" id="IPR001041">
    <property type="entry name" value="2Fe-2S_ferredoxin-type"/>
</dbReference>
<evidence type="ECO:0000313" key="3">
    <source>
        <dbReference type="Proteomes" id="UP000192940"/>
    </source>
</evidence>
<dbReference type="AlphaFoldDB" id="A0A1X7HAX3"/>
<dbReference type="CDD" id="cd00207">
    <property type="entry name" value="fer2"/>
    <property type="match status" value="1"/>
</dbReference>
<gene>
    <name evidence="2" type="ORF">SAMN05661091_2242</name>
</gene>
<dbReference type="Pfam" id="PF00111">
    <property type="entry name" value="Fer2"/>
    <property type="match status" value="1"/>
</dbReference>
<accession>A0A1X7HAX3</accession>
<feature type="domain" description="2Fe-2S ferredoxin-type" evidence="1">
    <location>
        <begin position="33"/>
        <end position="130"/>
    </location>
</feature>
<sequence>MFKFWKGREGKNNSVSESSAAIGNNIHEETEEQIVELKGRNIQRFVAPVIGLTVLDLAEKNEVDWNSFCKRGTCARCRCHVSEGLEYLSPPNEAEEKRLDPEEIDEGYRLGCQTKLEKIGAISIKHAPYF</sequence>
<dbReference type="SUPFAM" id="SSF54292">
    <property type="entry name" value="2Fe-2S ferredoxin-like"/>
    <property type="match status" value="1"/>
</dbReference>
<dbReference type="STRING" id="1313296.SAMN05661091_2242"/>
<dbReference type="Proteomes" id="UP000192940">
    <property type="component" value="Chromosome I"/>
</dbReference>
<name>A0A1X7HAX3_9BACL</name>
<evidence type="ECO:0000259" key="1">
    <source>
        <dbReference type="PROSITE" id="PS51085"/>
    </source>
</evidence>
<keyword evidence="3" id="KW-1185">Reference proteome</keyword>
<organism evidence="2 3">
    <name type="scientific">Paenibacillus uliginis N3/975</name>
    <dbReference type="NCBI Taxonomy" id="1313296"/>
    <lineage>
        <taxon>Bacteria</taxon>
        <taxon>Bacillati</taxon>
        <taxon>Bacillota</taxon>
        <taxon>Bacilli</taxon>
        <taxon>Bacillales</taxon>
        <taxon>Paenibacillaceae</taxon>
        <taxon>Paenibacillus</taxon>
    </lineage>
</organism>
<dbReference type="InterPro" id="IPR036010">
    <property type="entry name" value="2Fe-2S_ferredoxin-like_sf"/>
</dbReference>
<dbReference type="PROSITE" id="PS51085">
    <property type="entry name" value="2FE2S_FER_2"/>
    <property type="match status" value="1"/>
</dbReference>
<dbReference type="Gene3D" id="3.10.20.30">
    <property type="match status" value="1"/>
</dbReference>
<dbReference type="EMBL" id="LT840184">
    <property type="protein sequence ID" value="SMF82746.1"/>
    <property type="molecule type" value="Genomic_DNA"/>
</dbReference>